<organism evidence="2 3">
    <name type="scientific">Suillus discolor</name>
    <dbReference type="NCBI Taxonomy" id="1912936"/>
    <lineage>
        <taxon>Eukaryota</taxon>
        <taxon>Fungi</taxon>
        <taxon>Dikarya</taxon>
        <taxon>Basidiomycota</taxon>
        <taxon>Agaricomycotina</taxon>
        <taxon>Agaricomycetes</taxon>
        <taxon>Agaricomycetidae</taxon>
        <taxon>Boletales</taxon>
        <taxon>Suillineae</taxon>
        <taxon>Suillaceae</taxon>
        <taxon>Suillus</taxon>
    </lineage>
</organism>
<dbReference type="GO" id="GO:0046464">
    <property type="term" value="P:acylglycerol catabolic process"/>
    <property type="evidence" value="ECO:0007669"/>
    <property type="project" value="TreeGrafter"/>
</dbReference>
<dbReference type="SUPFAM" id="SSF53474">
    <property type="entry name" value="alpha/beta-Hydrolases"/>
    <property type="match status" value="2"/>
</dbReference>
<dbReference type="RefSeq" id="XP_041291302.1">
    <property type="nucleotide sequence ID" value="XM_041432953.1"/>
</dbReference>
<feature type="domain" description="AB hydrolase-1" evidence="1">
    <location>
        <begin position="20"/>
        <end position="174"/>
    </location>
</feature>
<feature type="domain" description="AB hydrolase-1" evidence="1">
    <location>
        <begin position="273"/>
        <end position="490"/>
    </location>
</feature>
<accession>A0A9P7F3W0</accession>
<dbReference type="InterPro" id="IPR000073">
    <property type="entry name" value="AB_hydrolase_1"/>
</dbReference>
<sequence length="501" mass="55739">MYTSSSASQWGSPTASRRALLIHGLTMSSQSWEGIAQLLATEGFFVVAPNLLGHAWRRGTDYRVSTLAEDLRPYFVMDTSYDVIIGHSLGGAVTLSLLPLLSNTKETTVILLDPALELTKEIADKCENWFLKEIANLRTADDHMAENPAWSRGDSMLRALGISMCDDTVVKRIFEHNRPWSFSGLFKNISPQVNITVLASDPALGAICHLEHVPCDVTRLRAKVFIGIGHWIQYERLYGWAGPAICANSPFQCVHMTISASQWGSPTASRRALLIHGLTMSSQSWEGIAQLLVADGFFVVAPNLLGHAWRQGTDYRISNIAEDLRPYFAMGTSYDVIIGHSLGGPVALSLLPFLPKTQETTVILLDPAIEMTEEKIKINTQLVLNEMARIRTPEEHMAENPTWSRRDCILRVLGMAMYDRAAIEILRQNTPWTFTGLLKNIPPNVKITVLASDPKFNHVLDYVPLDGENLSSKVLTGIGHWIQYELPRAIMDEIPLPRAKL</sequence>
<keyword evidence="3" id="KW-1185">Reference proteome</keyword>
<comment type="caution">
    <text evidence="2">The sequence shown here is derived from an EMBL/GenBank/DDBJ whole genome shotgun (WGS) entry which is preliminary data.</text>
</comment>
<dbReference type="PANTHER" id="PTHR43798">
    <property type="entry name" value="MONOACYLGLYCEROL LIPASE"/>
    <property type="match status" value="1"/>
</dbReference>
<dbReference type="EMBL" id="JABBWM010000037">
    <property type="protein sequence ID" value="KAG2105746.1"/>
    <property type="molecule type" value="Genomic_DNA"/>
</dbReference>
<evidence type="ECO:0000259" key="1">
    <source>
        <dbReference type="Pfam" id="PF12697"/>
    </source>
</evidence>
<dbReference type="InterPro" id="IPR050266">
    <property type="entry name" value="AB_hydrolase_sf"/>
</dbReference>
<reference evidence="2" key="1">
    <citation type="journal article" date="2020" name="New Phytol.">
        <title>Comparative genomics reveals dynamic genome evolution in host specialist ectomycorrhizal fungi.</title>
        <authorList>
            <person name="Lofgren L.A."/>
            <person name="Nguyen N.H."/>
            <person name="Vilgalys R."/>
            <person name="Ruytinx J."/>
            <person name="Liao H.L."/>
            <person name="Branco S."/>
            <person name="Kuo A."/>
            <person name="LaButti K."/>
            <person name="Lipzen A."/>
            <person name="Andreopoulos W."/>
            <person name="Pangilinan J."/>
            <person name="Riley R."/>
            <person name="Hundley H."/>
            <person name="Na H."/>
            <person name="Barry K."/>
            <person name="Grigoriev I.V."/>
            <person name="Stajich J.E."/>
            <person name="Kennedy P.G."/>
        </authorList>
    </citation>
    <scope>NUCLEOTIDE SEQUENCE</scope>
    <source>
        <strain evidence="2">FC423</strain>
    </source>
</reference>
<dbReference type="GeneID" id="64695212"/>
<dbReference type="PANTHER" id="PTHR43798:SF33">
    <property type="entry name" value="HYDROLASE, PUTATIVE (AFU_ORTHOLOGUE AFUA_2G14860)-RELATED"/>
    <property type="match status" value="1"/>
</dbReference>
<protein>
    <submittedName>
        <fullName evidence="2">Alpha/Beta hydrolase protein</fullName>
    </submittedName>
</protein>
<dbReference type="Pfam" id="PF12697">
    <property type="entry name" value="Abhydrolase_6"/>
    <property type="match status" value="2"/>
</dbReference>
<dbReference type="Proteomes" id="UP000823399">
    <property type="component" value="Unassembled WGS sequence"/>
</dbReference>
<dbReference type="GO" id="GO:0047372">
    <property type="term" value="F:monoacylglycerol lipase activity"/>
    <property type="evidence" value="ECO:0007669"/>
    <property type="project" value="TreeGrafter"/>
</dbReference>
<dbReference type="InterPro" id="IPR029058">
    <property type="entry name" value="AB_hydrolase_fold"/>
</dbReference>
<gene>
    <name evidence="2" type="ORF">F5147DRAFT_637784</name>
</gene>
<dbReference type="GO" id="GO:0016020">
    <property type="term" value="C:membrane"/>
    <property type="evidence" value="ECO:0007669"/>
    <property type="project" value="TreeGrafter"/>
</dbReference>
<dbReference type="AlphaFoldDB" id="A0A9P7F3W0"/>
<dbReference type="Gene3D" id="3.40.50.1820">
    <property type="entry name" value="alpha/beta hydrolase"/>
    <property type="match status" value="2"/>
</dbReference>
<dbReference type="OrthoDB" id="408373at2759"/>
<evidence type="ECO:0000313" key="2">
    <source>
        <dbReference type="EMBL" id="KAG2105746.1"/>
    </source>
</evidence>
<name>A0A9P7F3W0_9AGAM</name>
<evidence type="ECO:0000313" key="3">
    <source>
        <dbReference type="Proteomes" id="UP000823399"/>
    </source>
</evidence>
<keyword evidence="2" id="KW-0378">Hydrolase</keyword>
<proteinExistence type="predicted"/>